<evidence type="ECO:0000256" key="2">
    <source>
        <dbReference type="ARBA" id="ARBA00022618"/>
    </source>
</evidence>
<dbReference type="GO" id="GO:0008360">
    <property type="term" value="P:regulation of cell shape"/>
    <property type="evidence" value="ECO:0007669"/>
    <property type="project" value="UniProtKB-KW"/>
</dbReference>
<evidence type="ECO:0000259" key="11">
    <source>
        <dbReference type="Pfam" id="PF03033"/>
    </source>
</evidence>
<organism evidence="13 14">
    <name type="scientific">Marinithermus hydrothermalis (strain DSM 14884 / JCM 11576 / T1)</name>
    <dbReference type="NCBI Taxonomy" id="869210"/>
    <lineage>
        <taxon>Bacteria</taxon>
        <taxon>Thermotogati</taxon>
        <taxon>Deinococcota</taxon>
        <taxon>Deinococci</taxon>
        <taxon>Thermales</taxon>
        <taxon>Thermaceae</taxon>
        <taxon>Marinithermus</taxon>
    </lineage>
</organism>
<evidence type="ECO:0000256" key="4">
    <source>
        <dbReference type="ARBA" id="ARBA00022679"/>
    </source>
</evidence>
<dbReference type="UniPathway" id="UPA00219"/>
<keyword evidence="6 10" id="KW-0573">Peptidoglycan synthesis</keyword>
<evidence type="ECO:0000313" key="13">
    <source>
        <dbReference type="EMBL" id="AEB12184.1"/>
    </source>
</evidence>
<dbReference type="Pfam" id="PF04101">
    <property type="entry name" value="Glyco_tran_28_C"/>
    <property type="match status" value="1"/>
</dbReference>
<evidence type="ECO:0000313" key="14">
    <source>
        <dbReference type="Proteomes" id="UP000007030"/>
    </source>
</evidence>
<keyword evidence="2 10" id="KW-0132">Cell division</keyword>
<evidence type="ECO:0000256" key="3">
    <source>
        <dbReference type="ARBA" id="ARBA00022676"/>
    </source>
</evidence>
<dbReference type="InterPro" id="IPR004276">
    <property type="entry name" value="GlycoTrans_28_N"/>
</dbReference>
<dbReference type="OrthoDB" id="9808936at2"/>
<dbReference type="InterPro" id="IPR006009">
    <property type="entry name" value="GlcNAc_MurG"/>
</dbReference>
<dbReference type="PANTHER" id="PTHR21015">
    <property type="entry name" value="UDP-N-ACETYLGLUCOSAMINE--N-ACETYLMURAMYL-(PENTAPEPTIDE) PYROPHOSPHORYL-UNDECAPRENOL N-ACETYLGLUCOSAMINE TRANSFERASE 1"/>
    <property type="match status" value="1"/>
</dbReference>
<dbReference type="GO" id="GO:0071555">
    <property type="term" value="P:cell wall organization"/>
    <property type="evidence" value="ECO:0007669"/>
    <property type="project" value="UniProtKB-KW"/>
</dbReference>
<accession>F2NML4</accession>
<comment type="function">
    <text evidence="10">Cell wall formation. Catalyzes the transfer of a GlcNAc subunit on undecaprenyl-pyrophosphoryl-MurNAc-pentapeptide (lipid intermediate I) to form undecaprenyl-pyrophosphoryl-MurNAc-(pentapeptide)GlcNAc (lipid intermediate II).</text>
</comment>
<evidence type="ECO:0000256" key="7">
    <source>
        <dbReference type="ARBA" id="ARBA00023136"/>
    </source>
</evidence>
<dbReference type="PANTHER" id="PTHR21015:SF22">
    <property type="entry name" value="GLYCOSYLTRANSFERASE"/>
    <property type="match status" value="1"/>
</dbReference>
<dbReference type="GO" id="GO:0009252">
    <property type="term" value="P:peptidoglycan biosynthetic process"/>
    <property type="evidence" value="ECO:0007669"/>
    <property type="project" value="UniProtKB-UniRule"/>
</dbReference>
<comment type="caution">
    <text evidence="10">Lacks conserved residue(s) required for the propagation of feature annotation.</text>
</comment>
<evidence type="ECO:0000256" key="8">
    <source>
        <dbReference type="ARBA" id="ARBA00023306"/>
    </source>
</evidence>
<sequence>MRFVVTGGGTGGHIFPAIAVGARLAELGHEVHYVGSRTGLEARLVPKHGLRFHGLTAGKFDRTAFRPGEAFKVIRGLLEARSLLRELRPDAVLATGGYAAFPFAFVAARAGVPLVVHEQNARMGLANRWLAPHARRLALAMPIPSAPAKAEVVGLPVREVRHDPQEARHALGLEPDRPTLLVLGGSQGSKVLNEALPGLLEPYLETWQVLHQTGERWLEETQGRVRHPHYHLAGFVDTTLAWAAAEIAITRAGAMTLAEAAYHRVPLLLVPLPPEIDSGAQRANARLYQERGAARMLDQGNWERFHDALAPLLDPARRAEMRRALATLSPEGAADRTARLVLEVVR</sequence>
<reference evidence="13 14" key="1">
    <citation type="journal article" date="2012" name="Stand. Genomic Sci.">
        <title>Complete genome sequence of the aerobic, heterotroph Marinithermus hydrothermalis type strain (T1(T)) from a deep-sea hydrothermal vent chimney.</title>
        <authorList>
            <person name="Copeland A."/>
            <person name="Gu W."/>
            <person name="Yasawong M."/>
            <person name="Lapidus A."/>
            <person name="Lucas S."/>
            <person name="Deshpande S."/>
            <person name="Pagani I."/>
            <person name="Tapia R."/>
            <person name="Cheng J.F."/>
            <person name="Goodwin L.A."/>
            <person name="Pitluck S."/>
            <person name="Liolios K."/>
            <person name="Ivanova N."/>
            <person name="Mavromatis K."/>
            <person name="Mikhailova N."/>
            <person name="Pati A."/>
            <person name="Chen A."/>
            <person name="Palaniappan K."/>
            <person name="Land M."/>
            <person name="Pan C."/>
            <person name="Brambilla E.M."/>
            <person name="Rohde M."/>
            <person name="Tindall B.J."/>
            <person name="Sikorski J."/>
            <person name="Goker M."/>
            <person name="Detter J.C."/>
            <person name="Bristow J."/>
            <person name="Eisen J.A."/>
            <person name="Markowitz V."/>
            <person name="Hugenholtz P."/>
            <person name="Kyrpides N.C."/>
            <person name="Klenk H.P."/>
            <person name="Woyke T."/>
        </authorList>
    </citation>
    <scope>NUCLEOTIDE SEQUENCE [LARGE SCALE GENOMIC DNA]</scope>
    <source>
        <strain evidence="14">DSM 14884 / JCM 11576 / T1</strain>
    </source>
</reference>
<dbReference type="GO" id="GO:0051991">
    <property type="term" value="F:UDP-N-acetyl-D-glucosamine:N-acetylmuramoyl-L-alanyl-D-glutamyl-meso-2,6-diaminopimelyl-D-alanyl-D-alanine-diphosphoundecaprenol 4-beta-N-acetylglucosaminlytransferase activity"/>
    <property type="evidence" value="ECO:0007669"/>
    <property type="project" value="RHEA"/>
</dbReference>
<dbReference type="CDD" id="cd03785">
    <property type="entry name" value="GT28_MurG"/>
    <property type="match status" value="1"/>
</dbReference>
<keyword evidence="3 10" id="KW-0328">Glycosyltransferase</keyword>
<feature type="binding site" evidence="10">
    <location>
        <position position="186"/>
    </location>
    <ligand>
        <name>UDP-N-acetyl-alpha-D-glucosamine</name>
        <dbReference type="ChEBI" id="CHEBI:57705"/>
    </ligand>
</feature>
<dbReference type="eggNOG" id="COG0707">
    <property type="taxonomic scope" value="Bacteria"/>
</dbReference>
<keyword evidence="4 10" id="KW-0808">Transferase</keyword>
<comment type="similarity">
    <text evidence="10">Belongs to the glycosyltransferase 28 family. MurG subfamily.</text>
</comment>
<protein>
    <recommendedName>
        <fullName evidence="10">UDP-N-acetylglucosamine--N-acetylmuramyl-(pentapeptide) pyrophosphoryl-undecaprenol N-acetylglucosamine transferase</fullName>
        <ecNumber evidence="10">2.4.1.227</ecNumber>
    </recommendedName>
    <alternativeName>
        <fullName evidence="10">Undecaprenyl-PP-MurNAc-pentapeptide-UDPGlcNAc GlcNAc transferase</fullName>
    </alternativeName>
</protein>
<name>F2NML4_MARHT</name>
<feature type="binding site" evidence="10">
    <location>
        <position position="158"/>
    </location>
    <ligand>
        <name>UDP-N-acetyl-alpha-D-glucosamine</name>
        <dbReference type="ChEBI" id="CHEBI:57705"/>
    </ligand>
</feature>
<feature type="binding site" evidence="10">
    <location>
        <position position="281"/>
    </location>
    <ligand>
        <name>UDP-N-acetyl-alpha-D-glucosamine</name>
        <dbReference type="ChEBI" id="CHEBI:57705"/>
    </ligand>
</feature>
<feature type="binding site" evidence="10">
    <location>
        <begin position="10"/>
        <end position="12"/>
    </location>
    <ligand>
        <name>UDP-N-acetyl-alpha-D-glucosamine</name>
        <dbReference type="ChEBI" id="CHEBI:57705"/>
    </ligand>
</feature>
<dbReference type="AlphaFoldDB" id="F2NML4"/>
<dbReference type="RefSeq" id="WP_013704231.1">
    <property type="nucleotide sequence ID" value="NC_015387.1"/>
</dbReference>
<evidence type="ECO:0000256" key="10">
    <source>
        <dbReference type="HAMAP-Rule" id="MF_00033"/>
    </source>
</evidence>
<dbReference type="HOGENOM" id="CLU_037404_2_0_0"/>
<dbReference type="SUPFAM" id="SSF53756">
    <property type="entry name" value="UDP-Glycosyltransferase/glycogen phosphorylase"/>
    <property type="match status" value="1"/>
</dbReference>
<dbReference type="NCBIfam" id="TIGR01133">
    <property type="entry name" value="murG"/>
    <property type="match status" value="1"/>
</dbReference>
<dbReference type="InterPro" id="IPR007235">
    <property type="entry name" value="Glyco_trans_28_C"/>
</dbReference>
<proteinExistence type="inferred from homology"/>
<dbReference type="KEGG" id="mhd:Marky_1449"/>
<keyword evidence="8 10" id="KW-0131">Cell cycle</keyword>
<feature type="domain" description="Glycosyltransferase family 28 N-terminal" evidence="11">
    <location>
        <begin position="3"/>
        <end position="137"/>
    </location>
</feature>
<feature type="binding site" evidence="10">
    <location>
        <position position="120"/>
    </location>
    <ligand>
        <name>UDP-N-acetyl-alpha-D-glucosamine</name>
        <dbReference type="ChEBI" id="CHEBI:57705"/>
    </ligand>
</feature>
<keyword evidence="10" id="KW-0997">Cell inner membrane</keyword>
<dbReference type="GO" id="GO:0005975">
    <property type="term" value="P:carbohydrate metabolic process"/>
    <property type="evidence" value="ECO:0007669"/>
    <property type="project" value="InterPro"/>
</dbReference>
<dbReference type="GO" id="GO:0051301">
    <property type="term" value="P:cell division"/>
    <property type="evidence" value="ECO:0007669"/>
    <property type="project" value="UniProtKB-KW"/>
</dbReference>
<gene>
    <name evidence="10" type="primary">murG</name>
    <name evidence="13" type="ordered locus">Marky_1449</name>
</gene>
<comment type="subcellular location">
    <subcellularLocation>
        <location evidence="10">Cell inner membrane</location>
        <topology evidence="10">Peripheral membrane protein</topology>
        <orientation evidence="10">Cytoplasmic side</orientation>
    </subcellularLocation>
</comment>
<dbReference type="EMBL" id="CP002630">
    <property type="protein sequence ID" value="AEB12184.1"/>
    <property type="molecule type" value="Genomic_DNA"/>
</dbReference>
<evidence type="ECO:0000259" key="12">
    <source>
        <dbReference type="Pfam" id="PF04101"/>
    </source>
</evidence>
<evidence type="ECO:0000256" key="6">
    <source>
        <dbReference type="ARBA" id="ARBA00022984"/>
    </source>
</evidence>
<dbReference type="Proteomes" id="UP000007030">
    <property type="component" value="Chromosome"/>
</dbReference>
<dbReference type="GO" id="GO:0005886">
    <property type="term" value="C:plasma membrane"/>
    <property type="evidence" value="ECO:0007669"/>
    <property type="project" value="UniProtKB-SubCell"/>
</dbReference>
<evidence type="ECO:0000256" key="9">
    <source>
        <dbReference type="ARBA" id="ARBA00023316"/>
    </source>
</evidence>
<dbReference type="Pfam" id="PF03033">
    <property type="entry name" value="Glyco_transf_28"/>
    <property type="match status" value="1"/>
</dbReference>
<dbReference type="Gene3D" id="3.40.50.2000">
    <property type="entry name" value="Glycogen Phosphorylase B"/>
    <property type="match status" value="2"/>
</dbReference>
<keyword evidence="9 10" id="KW-0961">Cell wall biogenesis/degradation</keyword>
<comment type="pathway">
    <text evidence="10">Cell wall biogenesis; peptidoglycan biosynthesis.</text>
</comment>
<keyword evidence="1 10" id="KW-1003">Cell membrane</keyword>
<keyword evidence="7 10" id="KW-0472">Membrane</keyword>
<evidence type="ECO:0000256" key="1">
    <source>
        <dbReference type="ARBA" id="ARBA00022475"/>
    </source>
</evidence>
<dbReference type="EC" id="2.4.1.227" evidence="10"/>
<evidence type="ECO:0000256" key="5">
    <source>
        <dbReference type="ARBA" id="ARBA00022960"/>
    </source>
</evidence>
<feature type="domain" description="Glycosyl transferase family 28 C-terminal" evidence="12">
    <location>
        <begin position="179"/>
        <end position="327"/>
    </location>
</feature>
<dbReference type="STRING" id="869210.Marky_1449"/>
<keyword evidence="5 10" id="KW-0133">Cell shape</keyword>
<comment type="catalytic activity">
    <reaction evidence="10">
        <text>di-trans,octa-cis-undecaprenyl diphospho-N-acetyl-alpha-D-muramoyl-L-alanyl-D-glutamyl-meso-2,6-diaminopimeloyl-D-alanyl-D-alanine + UDP-N-acetyl-alpha-D-glucosamine = di-trans,octa-cis-undecaprenyl diphospho-[N-acetyl-alpha-D-glucosaminyl-(1-&gt;4)]-N-acetyl-alpha-D-muramoyl-L-alanyl-D-glutamyl-meso-2,6-diaminopimeloyl-D-alanyl-D-alanine + UDP + H(+)</text>
        <dbReference type="Rhea" id="RHEA:31227"/>
        <dbReference type="ChEBI" id="CHEBI:15378"/>
        <dbReference type="ChEBI" id="CHEBI:57705"/>
        <dbReference type="ChEBI" id="CHEBI:58223"/>
        <dbReference type="ChEBI" id="CHEBI:61387"/>
        <dbReference type="ChEBI" id="CHEBI:61388"/>
        <dbReference type="EC" id="2.4.1.227"/>
    </reaction>
</comment>
<keyword evidence="14" id="KW-1185">Reference proteome</keyword>
<dbReference type="GO" id="GO:0050511">
    <property type="term" value="F:undecaprenyldiphospho-muramoylpentapeptide beta-N-acetylglucosaminyltransferase activity"/>
    <property type="evidence" value="ECO:0007669"/>
    <property type="project" value="UniProtKB-UniRule"/>
</dbReference>
<dbReference type="HAMAP" id="MF_00033">
    <property type="entry name" value="MurG"/>
    <property type="match status" value="1"/>
</dbReference>